<evidence type="ECO:0000256" key="1">
    <source>
        <dbReference type="ARBA" id="ARBA00005531"/>
    </source>
</evidence>
<dbReference type="Proteomes" id="UP001161497">
    <property type="component" value="Chromosome"/>
</dbReference>
<evidence type="ECO:0000259" key="2">
    <source>
        <dbReference type="Pfam" id="PF02797"/>
    </source>
</evidence>
<gene>
    <name evidence="4" type="primary">bcsA</name>
    <name evidence="4" type="ORF">MFUM_1949</name>
</gene>
<feature type="domain" description="Chalcone/stilbene synthase C-terminal" evidence="2">
    <location>
        <begin position="240"/>
        <end position="320"/>
    </location>
</feature>
<feature type="domain" description="FAE" evidence="3">
    <location>
        <begin position="32"/>
        <end position="204"/>
    </location>
</feature>
<evidence type="ECO:0000259" key="3">
    <source>
        <dbReference type="Pfam" id="PF08392"/>
    </source>
</evidence>
<name>A0ABM9IEZ6_9BACT</name>
<evidence type="ECO:0000313" key="4">
    <source>
        <dbReference type="EMBL" id="CAI9086271.1"/>
    </source>
</evidence>
<dbReference type="InterPro" id="IPR016039">
    <property type="entry name" value="Thiolase-like"/>
</dbReference>
<dbReference type="Pfam" id="PF08392">
    <property type="entry name" value="FAE1_CUT1_RppA"/>
    <property type="match status" value="1"/>
</dbReference>
<dbReference type="PIRSF" id="PIRSF000451">
    <property type="entry name" value="PKS_III"/>
    <property type="match status" value="1"/>
</dbReference>
<evidence type="ECO:0000313" key="5">
    <source>
        <dbReference type="Proteomes" id="UP001161497"/>
    </source>
</evidence>
<dbReference type="Gene3D" id="3.40.47.10">
    <property type="match status" value="2"/>
</dbReference>
<organism evidence="4 5">
    <name type="scientific">Candidatus Methylacidiphilum fumarolicum</name>
    <dbReference type="NCBI Taxonomy" id="591154"/>
    <lineage>
        <taxon>Bacteria</taxon>
        <taxon>Pseudomonadati</taxon>
        <taxon>Verrucomicrobiota</taxon>
        <taxon>Methylacidiphilae</taxon>
        <taxon>Methylacidiphilales</taxon>
        <taxon>Methylacidiphilaceae</taxon>
        <taxon>Methylacidiphilum (ex Ratnadevi et al. 2023)</taxon>
    </lineage>
</organism>
<comment type="similarity">
    <text evidence="1">Belongs to the thiolase-like superfamily. Chalcone/stilbene synthases family.</text>
</comment>
<accession>A0ABM9IEZ6</accession>
<protein>
    <submittedName>
        <fullName evidence="4">Naringenin-chalcone synthase</fullName>
    </submittedName>
</protein>
<sequence>MHKETMILQSICSMVPEHGYTQSECWEIFSQSIAAKTLKEASLDLVKRILLGDSWIERRYFAVDPIESVFEMSAEALNKAFEKLAPVLAAKSLKAVLDQSGLKATELDALFVCTCTGYLCPGLSSHIAEKVGMRSDSFLIDIVGHGCGAALPMLYSVKGFLKENPDCYAAAIAIELSSTAFYVDDDPGCLVSLCIFADGVNTTLWHHTKKGLGWHCKDFLSLHIPKNREKLRFENAFGKLRNKLHRTVPVLATEAVWELYKRFEKHSQTDLKRLIAHPGGKEVLIELRKALPCGKFEESEAVLRAFGNMSSPSVMFAFQKGIESQPIEKEFWLFSFGAGFSCHGCRIVMRH</sequence>
<dbReference type="InterPro" id="IPR012392">
    <property type="entry name" value="3-ktacl-CoA_syn"/>
</dbReference>
<dbReference type="InterPro" id="IPR012328">
    <property type="entry name" value="Chalcone/stilbene_synt_C"/>
</dbReference>
<keyword evidence="5" id="KW-1185">Reference proteome</keyword>
<dbReference type="PANTHER" id="PTHR31561">
    <property type="entry name" value="3-KETOACYL-COA SYNTHASE"/>
    <property type="match status" value="1"/>
</dbReference>
<reference evidence="4" key="1">
    <citation type="submission" date="2023-03" db="EMBL/GenBank/DDBJ databases">
        <authorList>
            <person name="Cremers G."/>
            <person name="Picone N."/>
        </authorList>
    </citation>
    <scope>NUCLEOTIDE SEQUENCE</scope>
    <source>
        <strain evidence="4">Sample_alias</strain>
    </source>
</reference>
<dbReference type="Pfam" id="PF02797">
    <property type="entry name" value="Chal_sti_synt_C"/>
    <property type="match status" value="1"/>
</dbReference>
<dbReference type="EMBL" id="OX458932">
    <property type="protein sequence ID" value="CAI9086271.1"/>
    <property type="molecule type" value="Genomic_DNA"/>
</dbReference>
<dbReference type="InterPro" id="IPR013601">
    <property type="entry name" value="FAE1_typ3_polyketide_synth"/>
</dbReference>
<dbReference type="SUPFAM" id="SSF53901">
    <property type="entry name" value="Thiolase-like"/>
    <property type="match status" value="2"/>
</dbReference>
<dbReference type="RefSeq" id="WP_009059282.1">
    <property type="nucleotide sequence ID" value="NZ_LXJS01000027.1"/>
</dbReference>
<proteinExistence type="inferred from homology"/>
<dbReference type="InterPro" id="IPR011141">
    <property type="entry name" value="Polyketide_synthase_type-III"/>
</dbReference>